<reference evidence="9 10" key="1">
    <citation type="submission" date="2018-11" db="EMBL/GenBank/DDBJ databases">
        <title>Genomic Encyclopedia of Type Strains, Phase IV (KMG-IV): sequencing the most valuable type-strain genomes for metagenomic binning, comparative biology and taxonomic classification.</title>
        <authorList>
            <person name="Goeker M."/>
        </authorList>
    </citation>
    <scope>NUCLEOTIDE SEQUENCE [LARGE SCALE GENOMIC DNA]</scope>
    <source>
        <strain evidence="9 10">DSM 100316</strain>
    </source>
</reference>
<comment type="similarity">
    <text evidence="1 4 7">Belongs to the aldehyde dehydrogenase family.</text>
</comment>
<dbReference type="InterPro" id="IPR016161">
    <property type="entry name" value="Ald_DH/histidinol_DH"/>
</dbReference>
<name>A0A3N2DMZ8_9GAMM</name>
<protein>
    <recommendedName>
        <fullName evidence="4">Aldehyde dehydrogenase</fullName>
    </recommendedName>
</protein>
<sequence length="472" mass="52199">MTTLEPEITSMAAPIVAQLRQHFQQGVARSYEWRLAQLQAIVKLLDDKEEELMTALMADSGKAEFTAYAGDIVFVRGEAKHAMKQLKQWMKPRKTATPIYLQPGKSYVRPEPLGVILIIGAWNFPIHLTLGPLVGAIAAGNTVLIKPSEVSPKVAAFLTKYVPQYLHTDSVKVLEGGIEETTDILAQRFDKILYTGNSHVAKIVSAAAAKHLTPVTLELGGKNPTVVRADANLAVSAHRIIESKFANNAGQVCVAPDYLLVHDTIYEEFLLLLKQAVVDFFGDHPIDSNVWSRIINPSHVQRLKKMLVSGETFHGGDVIEEENYIGPTLLINCRDDDPVMLEEIFGPILPVFSYKNDREAIKRINQREHPLALYIYTEDRQAANNILDACNSGGSCINACTIQAGNHNLPFGGVGYSGSQAYHGQYSFDNMSHLRAVIDKSTKVDPAGNYPPFKEKEIALRKKITRWLLSGT</sequence>
<dbReference type="InterPro" id="IPR015590">
    <property type="entry name" value="Aldehyde_DH_dom"/>
</dbReference>
<dbReference type="InterPro" id="IPR016160">
    <property type="entry name" value="Ald_DH_CS_CYS"/>
</dbReference>
<proteinExistence type="inferred from homology"/>
<comment type="caution">
    <text evidence="9">The sequence shown here is derived from an EMBL/GenBank/DDBJ whole genome shotgun (WGS) entry which is preliminary data.</text>
</comment>
<organism evidence="9 10">
    <name type="scientific">Sinobacterium caligoides</name>
    <dbReference type="NCBI Taxonomy" id="933926"/>
    <lineage>
        <taxon>Bacteria</taxon>
        <taxon>Pseudomonadati</taxon>
        <taxon>Pseudomonadota</taxon>
        <taxon>Gammaproteobacteria</taxon>
        <taxon>Cellvibrionales</taxon>
        <taxon>Spongiibacteraceae</taxon>
        <taxon>Sinobacterium</taxon>
    </lineage>
</organism>
<evidence type="ECO:0000313" key="9">
    <source>
        <dbReference type="EMBL" id="ROS01186.1"/>
    </source>
</evidence>
<dbReference type="PANTHER" id="PTHR43570:SF16">
    <property type="entry name" value="ALDEHYDE DEHYDROGENASE TYPE III, ISOFORM Q"/>
    <property type="match status" value="1"/>
</dbReference>
<keyword evidence="10" id="KW-1185">Reference proteome</keyword>
<evidence type="ECO:0000256" key="6">
    <source>
        <dbReference type="PROSITE-ProRule" id="PRU10007"/>
    </source>
</evidence>
<dbReference type="PIRSF" id="PIRSF036492">
    <property type="entry name" value="ALDH"/>
    <property type="match status" value="1"/>
</dbReference>
<dbReference type="InterPro" id="IPR029510">
    <property type="entry name" value="Ald_DH_CS_GLU"/>
</dbReference>
<dbReference type="Pfam" id="PF00171">
    <property type="entry name" value="Aldedh"/>
    <property type="match status" value="1"/>
</dbReference>
<dbReference type="EMBL" id="RKHR01000004">
    <property type="protein sequence ID" value="ROS01186.1"/>
    <property type="molecule type" value="Genomic_DNA"/>
</dbReference>
<dbReference type="GO" id="GO:0006081">
    <property type="term" value="P:aldehyde metabolic process"/>
    <property type="evidence" value="ECO:0007669"/>
    <property type="project" value="InterPro"/>
</dbReference>
<dbReference type="Proteomes" id="UP000275394">
    <property type="component" value="Unassembled WGS sequence"/>
</dbReference>
<dbReference type="PROSITE" id="PS00070">
    <property type="entry name" value="ALDEHYDE_DEHYDR_CYS"/>
    <property type="match status" value="1"/>
</dbReference>
<dbReference type="InterPro" id="IPR016163">
    <property type="entry name" value="Ald_DH_C"/>
</dbReference>
<keyword evidence="3" id="KW-0520">NAD</keyword>
<evidence type="ECO:0000256" key="5">
    <source>
        <dbReference type="PIRSR" id="PIRSR036492-1"/>
    </source>
</evidence>
<dbReference type="GO" id="GO:0004029">
    <property type="term" value="F:aldehyde dehydrogenase (NAD+) activity"/>
    <property type="evidence" value="ECO:0007669"/>
    <property type="project" value="TreeGrafter"/>
</dbReference>
<dbReference type="OrthoDB" id="9812625at2"/>
<dbReference type="PANTHER" id="PTHR43570">
    <property type="entry name" value="ALDEHYDE DEHYDROGENASE"/>
    <property type="match status" value="1"/>
</dbReference>
<gene>
    <name evidence="9" type="ORF">EDC56_1614</name>
</gene>
<dbReference type="GO" id="GO:0005737">
    <property type="term" value="C:cytoplasm"/>
    <property type="evidence" value="ECO:0007669"/>
    <property type="project" value="TreeGrafter"/>
</dbReference>
<accession>A0A3N2DMZ8</accession>
<dbReference type="FunFam" id="3.40.309.10:FF:000003">
    <property type="entry name" value="Aldehyde dehydrogenase"/>
    <property type="match status" value="1"/>
</dbReference>
<dbReference type="AlphaFoldDB" id="A0A3N2DMZ8"/>
<keyword evidence="2 4" id="KW-0560">Oxidoreductase</keyword>
<feature type="active site" evidence="5 6">
    <location>
        <position position="218"/>
    </location>
</feature>
<dbReference type="SUPFAM" id="SSF53720">
    <property type="entry name" value="ALDH-like"/>
    <property type="match status" value="1"/>
</dbReference>
<dbReference type="FunFam" id="3.40.605.10:FF:000004">
    <property type="entry name" value="Aldehyde dehydrogenase"/>
    <property type="match status" value="1"/>
</dbReference>
<feature type="domain" description="Aldehyde dehydrogenase" evidence="8">
    <location>
        <begin position="21"/>
        <end position="437"/>
    </location>
</feature>
<dbReference type="Gene3D" id="3.40.605.10">
    <property type="entry name" value="Aldehyde Dehydrogenase, Chain A, domain 1"/>
    <property type="match status" value="1"/>
</dbReference>
<evidence type="ECO:0000259" key="8">
    <source>
        <dbReference type="Pfam" id="PF00171"/>
    </source>
</evidence>
<evidence type="ECO:0000313" key="10">
    <source>
        <dbReference type="Proteomes" id="UP000275394"/>
    </source>
</evidence>
<dbReference type="RefSeq" id="WP_123712008.1">
    <property type="nucleotide sequence ID" value="NZ_RKHR01000004.1"/>
</dbReference>
<evidence type="ECO:0000256" key="4">
    <source>
        <dbReference type="PIRNR" id="PIRNR036492"/>
    </source>
</evidence>
<evidence type="ECO:0000256" key="1">
    <source>
        <dbReference type="ARBA" id="ARBA00009986"/>
    </source>
</evidence>
<evidence type="ECO:0000256" key="2">
    <source>
        <dbReference type="ARBA" id="ARBA00023002"/>
    </source>
</evidence>
<evidence type="ECO:0000256" key="3">
    <source>
        <dbReference type="ARBA" id="ARBA00023027"/>
    </source>
</evidence>
<dbReference type="InterPro" id="IPR012394">
    <property type="entry name" value="Aldehyde_DH_NAD(P)"/>
</dbReference>
<dbReference type="CDD" id="cd07087">
    <property type="entry name" value="ALDH_F3-13-14_CALDH-like"/>
    <property type="match status" value="1"/>
</dbReference>
<feature type="active site" evidence="5">
    <location>
        <position position="253"/>
    </location>
</feature>
<dbReference type="PROSITE" id="PS00687">
    <property type="entry name" value="ALDEHYDE_DEHYDR_GLU"/>
    <property type="match status" value="1"/>
</dbReference>
<evidence type="ECO:0000256" key="7">
    <source>
        <dbReference type="RuleBase" id="RU003345"/>
    </source>
</evidence>
<dbReference type="Gene3D" id="3.40.309.10">
    <property type="entry name" value="Aldehyde Dehydrogenase, Chain A, domain 2"/>
    <property type="match status" value="1"/>
</dbReference>
<dbReference type="InterPro" id="IPR016162">
    <property type="entry name" value="Ald_DH_N"/>
</dbReference>